<protein>
    <submittedName>
        <fullName evidence="1">Uncharacterized protein</fullName>
    </submittedName>
</protein>
<gene>
    <name evidence="1" type="ORF">EGR_09052</name>
</gene>
<accession>W6UCP7</accession>
<dbReference type="EMBL" id="APAU02000130">
    <property type="protein sequence ID" value="EUB56062.1"/>
    <property type="molecule type" value="Genomic_DNA"/>
</dbReference>
<sequence length="184" mass="20491">MNVLCSAFFMLCGNNATSEVAASMLPYRLHISYTLNMIEVCATSIETKHVYEAETKSTKILDSHHTTVYHPNCKFCTHALPKMKLHLQADLIGQFLVNFGLICVPIRLLGRAIRAFRAVSTHLLNRHICGLFSDCTQPSNHPSANLIATSAKFVPATELQPQHTQGCILEGQIEENTRNRISII</sequence>
<proteinExistence type="predicted"/>
<dbReference type="GeneID" id="36344767"/>
<keyword evidence="2" id="KW-1185">Reference proteome</keyword>
<dbReference type="CTD" id="36344767"/>
<name>W6UCP7_ECHGR</name>
<dbReference type="Proteomes" id="UP000019149">
    <property type="component" value="Unassembled WGS sequence"/>
</dbReference>
<dbReference type="AlphaFoldDB" id="W6UCP7"/>
<organism evidence="1 2">
    <name type="scientific">Echinococcus granulosus</name>
    <name type="common">Hydatid tapeworm</name>
    <dbReference type="NCBI Taxonomy" id="6210"/>
    <lineage>
        <taxon>Eukaryota</taxon>
        <taxon>Metazoa</taxon>
        <taxon>Spiralia</taxon>
        <taxon>Lophotrochozoa</taxon>
        <taxon>Platyhelminthes</taxon>
        <taxon>Cestoda</taxon>
        <taxon>Eucestoda</taxon>
        <taxon>Cyclophyllidea</taxon>
        <taxon>Taeniidae</taxon>
        <taxon>Echinococcus</taxon>
        <taxon>Echinococcus granulosus group</taxon>
    </lineage>
</organism>
<dbReference type="RefSeq" id="XP_024347258.1">
    <property type="nucleotide sequence ID" value="XM_024498301.1"/>
</dbReference>
<comment type="caution">
    <text evidence="1">The sequence shown here is derived from an EMBL/GenBank/DDBJ whole genome shotgun (WGS) entry which is preliminary data.</text>
</comment>
<dbReference type="KEGG" id="egl:EGR_09052"/>
<reference evidence="1 2" key="1">
    <citation type="journal article" date="2013" name="Nat. Genet.">
        <title>The genome of the hydatid tapeworm Echinococcus granulosus.</title>
        <authorList>
            <person name="Zheng H."/>
            <person name="Zhang W."/>
            <person name="Zhang L."/>
            <person name="Zhang Z."/>
            <person name="Li J."/>
            <person name="Lu G."/>
            <person name="Zhu Y."/>
            <person name="Wang Y."/>
            <person name="Huang Y."/>
            <person name="Liu J."/>
            <person name="Kang H."/>
            <person name="Chen J."/>
            <person name="Wang L."/>
            <person name="Chen A."/>
            <person name="Yu S."/>
            <person name="Gao Z."/>
            <person name="Jin L."/>
            <person name="Gu W."/>
            <person name="Wang Z."/>
            <person name="Zhao L."/>
            <person name="Shi B."/>
            <person name="Wen H."/>
            <person name="Lin R."/>
            <person name="Jones M.K."/>
            <person name="Brejova B."/>
            <person name="Vinar T."/>
            <person name="Zhao G."/>
            <person name="McManus D.P."/>
            <person name="Chen Z."/>
            <person name="Zhou Y."/>
            <person name="Wang S."/>
        </authorList>
    </citation>
    <scope>NUCLEOTIDE SEQUENCE [LARGE SCALE GENOMIC DNA]</scope>
</reference>
<evidence type="ECO:0000313" key="1">
    <source>
        <dbReference type="EMBL" id="EUB56062.1"/>
    </source>
</evidence>
<evidence type="ECO:0000313" key="2">
    <source>
        <dbReference type="Proteomes" id="UP000019149"/>
    </source>
</evidence>